<dbReference type="RefSeq" id="WP_185691940.1">
    <property type="nucleotide sequence ID" value="NZ_JACHVA010000047.1"/>
</dbReference>
<dbReference type="PANTHER" id="PTHR43300:SF7">
    <property type="entry name" value="UDP-N-ACETYLBACILLOSAMINE N-ACETYLTRANSFERASE"/>
    <property type="match status" value="1"/>
</dbReference>
<organism evidence="5 6">
    <name type="scientific">Puniceicoccus vermicola</name>
    <dbReference type="NCBI Taxonomy" id="388746"/>
    <lineage>
        <taxon>Bacteria</taxon>
        <taxon>Pseudomonadati</taxon>
        <taxon>Verrucomicrobiota</taxon>
        <taxon>Opitutia</taxon>
        <taxon>Puniceicoccales</taxon>
        <taxon>Puniceicoccaceae</taxon>
        <taxon>Puniceicoccus</taxon>
    </lineage>
</organism>
<evidence type="ECO:0000313" key="6">
    <source>
        <dbReference type="Proteomes" id="UP000525652"/>
    </source>
</evidence>
<keyword evidence="5" id="KW-0808">Transferase</keyword>
<accession>A0A7X1AYK2</accession>
<proteinExistence type="inferred from homology"/>
<dbReference type="AlphaFoldDB" id="A0A7X1AYK2"/>
<evidence type="ECO:0000313" key="5">
    <source>
        <dbReference type="EMBL" id="MBC2601215.1"/>
    </source>
</evidence>
<comment type="caution">
    <text evidence="5">The sequence shown here is derived from an EMBL/GenBank/DDBJ whole genome shotgun (WGS) entry which is preliminary data.</text>
</comment>
<evidence type="ECO:0000256" key="2">
    <source>
        <dbReference type="PIRSR" id="PIRSR620019-1"/>
    </source>
</evidence>
<feature type="site" description="Increases basicity of active site His" evidence="2">
    <location>
        <position position="145"/>
    </location>
</feature>
<dbReference type="NCBIfam" id="TIGR03570">
    <property type="entry name" value="NeuD_NnaD"/>
    <property type="match status" value="1"/>
</dbReference>
<dbReference type="InterPro" id="IPR041561">
    <property type="entry name" value="PglD_N"/>
</dbReference>
<reference evidence="5 6" key="1">
    <citation type="submission" date="2020-07" db="EMBL/GenBank/DDBJ databases">
        <authorList>
            <person name="Feng X."/>
        </authorList>
    </citation>
    <scope>NUCLEOTIDE SEQUENCE [LARGE SCALE GENOMIC DNA]</scope>
    <source>
        <strain evidence="5 6">JCM14086</strain>
    </source>
</reference>
<evidence type="ECO:0000256" key="1">
    <source>
        <dbReference type="ARBA" id="ARBA00007274"/>
    </source>
</evidence>
<feature type="active site" description="Proton acceptor" evidence="2">
    <location>
        <position position="144"/>
    </location>
</feature>
<dbReference type="Proteomes" id="UP000525652">
    <property type="component" value="Unassembled WGS sequence"/>
</dbReference>
<keyword evidence="6" id="KW-1185">Reference proteome</keyword>
<dbReference type="PANTHER" id="PTHR43300">
    <property type="entry name" value="ACETYLTRANSFERASE"/>
    <property type="match status" value="1"/>
</dbReference>
<dbReference type="Gene3D" id="2.160.10.10">
    <property type="entry name" value="Hexapeptide repeat proteins"/>
    <property type="match status" value="1"/>
</dbReference>
<dbReference type="InterPro" id="IPR011004">
    <property type="entry name" value="Trimer_LpxA-like_sf"/>
</dbReference>
<dbReference type="SUPFAM" id="SSF51161">
    <property type="entry name" value="Trimeric LpxA-like enzymes"/>
    <property type="match status" value="1"/>
</dbReference>
<name>A0A7X1AYK2_9BACT</name>
<feature type="binding site" evidence="3">
    <location>
        <position position="77"/>
    </location>
    <ligand>
        <name>substrate</name>
    </ligand>
</feature>
<gene>
    <name evidence="5" type="ORF">H5P30_05440</name>
</gene>
<sequence length="225" mass="23355">MSSTKPLVIIGAGGHGVEVLWLAKNINKVAPTYEILGFCDDDRKLLGKTISGFPVLGGMDDVASSLQGPVYFQVGIGNNATRRDVARRAESLGWIPETLIDPSAAVAEDIQLGAGCYVGVCSNISPTAKIGRHVIVHNQSSVGHDTEMADFSQVAPGGRVLGHVTVGECGYLGSNAVVYPNKSVGAHAVLGACSFALTNIPDGAVAMGVPARIRTRHPLPESSTP</sequence>
<dbReference type="GO" id="GO:0016740">
    <property type="term" value="F:transferase activity"/>
    <property type="evidence" value="ECO:0007669"/>
    <property type="project" value="UniProtKB-KW"/>
</dbReference>
<dbReference type="CDD" id="cd03360">
    <property type="entry name" value="LbH_AT_putative"/>
    <property type="match status" value="1"/>
</dbReference>
<dbReference type="Gene3D" id="3.40.50.20">
    <property type="match status" value="1"/>
</dbReference>
<feature type="domain" description="PglD N-terminal" evidence="4">
    <location>
        <begin position="7"/>
        <end position="88"/>
    </location>
</feature>
<evidence type="ECO:0000259" key="4">
    <source>
        <dbReference type="Pfam" id="PF17836"/>
    </source>
</evidence>
<dbReference type="InterPro" id="IPR020019">
    <property type="entry name" value="AcTrfase_PglD-like"/>
</dbReference>
<evidence type="ECO:0000256" key="3">
    <source>
        <dbReference type="PIRSR" id="PIRSR620019-2"/>
    </source>
</evidence>
<dbReference type="InterPro" id="IPR050179">
    <property type="entry name" value="Trans_hexapeptide_repeat"/>
</dbReference>
<dbReference type="EMBL" id="JACHVA010000047">
    <property type="protein sequence ID" value="MBC2601215.1"/>
    <property type="molecule type" value="Genomic_DNA"/>
</dbReference>
<dbReference type="Pfam" id="PF17836">
    <property type="entry name" value="PglD_N"/>
    <property type="match status" value="1"/>
</dbReference>
<protein>
    <submittedName>
        <fullName evidence="5">Acetyltransferase</fullName>
    </submittedName>
</protein>
<comment type="similarity">
    <text evidence="1">Belongs to the transferase hexapeptide repeat family.</text>
</comment>